<evidence type="ECO:0000313" key="1">
    <source>
        <dbReference type="EMBL" id="KAL1839903.1"/>
    </source>
</evidence>
<evidence type="ECO:0008006" key="3">
    <source>
        <dbReference type="Google" id="ProtNLM"/>
    </source>
</evidence>
<protein>
    <recommendedName>
        <fullName evidence="3">HD domain-containing protein</fullName>
    </recommendedName>
</protein>
<organism evidence="1 2">
    <name type="scientific">Humicola insolens</name>
    <name type="common">Soft-rot fungus</name>
    <dbReference type="NCBI Taxonomy" id="85995"/>
    <lineage>
        <taxon>Eukaryota</taxon>
        <taxon>Fungi</taxon>
        <taxon>Dikarya</taxon>
        <taxon>Ascomycota</taxon>
        <taxon>Pezizomycotina</taxon>
        <taxon>Sordariomycetes</taxon>
        <taxon>Sordariomycetidae</taxon>
        <taxon>Sordariales</taxon>
        <taxon>Chaetomiaceae</taxon>
        <taxon>Mycothermus</taxon>
    </lineage>
</organism>
<proteinExistence type="predicted"/>
<dbReference type="EMBL" id="JAZGSY010000136">
    <property type="protein sequence ID" value="KAL1839903.1"/>
    <property type="molecule type" value="Genomic_DNA"/>
</dbReference>
<reference evidence="1 2" key="1">
    <citation type="journal article" date="2024" name="Commun. Biol.">
        <title>Comparative genomic analysis of thermophilic fungi reveals convergent evolutionary adaptations and gene losses.</title>
        <authorList>
            <person name="Steindorff A.S."/>
            <person name="Aguilar-Pontes M.V."/>
            <person name="Robinson A.J."/>
            <person name="Andreopoulos B."/>
            <person name="LaButti K."/>
            <person name="Kuo A."/>
            <person name="Mondo S."/>
            <person name="Riley R."/>
            <person name="Otillar R."/>
            <person name="Haridas S."/>
            <person name="Lipzen A."/>
            <person name="Grimwood J."/>
            <person name="Schmutz J."/>
            <person name="Clum A."/>
            <person name="Reid I.D."/>
            <person name="Moisan M.C."/>
            <person name="Butler G."/>
            <person name="Nguyen T.T.M."/>
            <person name="Dewar K."/>
            <person name="Conant G."/>
            <person name="Drula E."/>
            <person name="Henrissat B."/>
            <person name="Hansel C."/>
            <person name="Singer S."/>
            <person name="Hutchinson M.I."/>
            <person name="de Vries R.P."/>
            <person name="Natvig D.O."/>
            <person name="Powell A.J."/>
            <person name="Tsang A."/>
            <person name="Grigoriev I.V."/>
        </authorList>
    </citation>
    <scope>NUCLEOTIDE SEQUENCE [LARGE SCALE GENOMIC DNA]</scope>
    <source>
        <strain evidence="1 2">CBS 620.91</strain>
    </source>
</reference>
<dbReference type="SUPFAM" id="SSF109604">
    <property type="entry name" value="HD-domain/PDEase-like"/>
    <property type="match status" value="1"/>
</dbReference>
<dbReference type="Proteomes" id="UP001583172">
    <property type="component" value="Unassembled WGS sequence"/>
</dbReference>
<name>A0ABR3VDF4_HUMIN</name>
<sequence length="202" mass="22931">MTLITPSIRAELTALYTSPSRHYHNLTHITTLLSFLTTHRHHLSDPDAVEAAIWFHDAIYEPQHKKPGYSESKSAELAVSRLSGTVEPRRLEWIRKAILATARHEEEPGEFEGAEAEDVKVFLDMDLSILAAEEGEFEGYERGVREEYGSAVTGGASLKPKWYRTTFSCLAEVLGSTPIWCARFWDFQWESTWIPSYCLSHG</sequence>
<dbReference type="InterPro" id="IPR009218">
    <property type="entry name" value="HD_phosphohydro"/>
</dbReference>
<accession>A0ABR3VDF4</accession>
<dbReference type="PANTHER" id="PTHR21174">
    <property type="match status" value="1"/>
</dbReference>
<evidence type="ECO:0000313" key="2">
    <source>
        <dbReference type="Proteomes" id="UP001583172"/>
    </source>
</evidence>
<gene>
    <name evidence="1" type="ORF">VTJ49DRAFT_1038</name>
</gene>
<keyword evidence="2" id="KW-1185">Reference proteome</keyword>
<dbReference type="PANTHER" id="PTHR21174:SF0">
    <property type="entry name" value="HD PHOSPHOHYDROLASE FAMILY PROTEIN-RELATED"/>
    <property type="match status" value="1"/>
</dbReference>
<comment type="caution">
    <text evidence="1">The sequence shown here is derived from an EMBL/GenBank/DDBJ whole genome shotgun (WGS) entry which is preliminary data.</text>
</comment>